<keyword evidence="3" id="KW-1185">Reference proteome</keyword>
<evidence type="ECO:0008006" key="4">
    <source>
        <dbReference type="Google" id="ProtNLM"/>
    </source>
</evidence>
<dbReference type="Proteomes" id="UP000017984">
    <property type="component" value="Chromosome"/>
</dbReference>
<feature type="region of interest" description="Disordered" evidence="1">
    <location>
        <begin position="19"/>
        <end position="45"/>
    </location>
</feature>
<evidence type="ECO:0000256" key="1">
    <source>
        <dbReference type="SAM" id="MobiDB-lite"/>
    </source>
</evidence>
<dbReference type="STRING" id="1352936.M878_31300"/>
<dbReference type="PATRIC" id="fig|1352936.5.peg.6515"/>
<evidence type="ECO:0000313" key="3">
    <source>
        <dbReference type="Proteomes" id="UP000017984"/>
    </source>
</evidence>
<dbReference type="Gene3D" id="1.10.357.10">
    <property type="entry name" value="Tetracycline Repressor, domain 2"/>
    <property type="match status" value="1"/>
</dbReference>
<comment type="caution">
    <text evidence="2">The sequence shown here is derived from an EMBL/GenBank/DDBJ whole genome shotgun (WGS) entry which is preliminary data.</text>
</comment>
<proteinExistence type="predicted"/>
<organism evidence="2 3">
    <name type="scientific">Streptomyces roseochromogenus subsp. oscitans DS 12.976</name>
    <dbReference type="NCBI Taxonomy" id="1352936"/>
    <lineage>
        <taxon>Bacteria</taxon>
        <taxon>Bacillati</taxon>
        <taxon>Actinomycetota</taxon>
        <taxon>Actinomycetes</taxon>
        <taxon>Kitasatosporales</taxon>
        <taxon>Streptomycetaceae</taxon>
        <taxon>Streptomyces</taxon>
    </lineage>
</organism>
<dbReference type="InterPro" id="IPR036271">
    <property type="entry name" value="Tet_transcr_reg_TetR-rel_C_sf"/>
</dbReference>
<feature type="compositionally biased region" description="Basic and acidic residues" evidence="1">
    <location>
        <begin position="26"/>
        <end position="39"/>
    </location>
</feature>
<accession>V6JWJ4</accession>
<protein>
    <recommendedName>
        <fullName evidence="4">Tetracycline repressor TetR C-terminal domain-containing protein</fullName>
    </recommendedName>
</protein>
<dbReference type="EMBL" id="AWQX01000269">
    <property type="protein sequence ID" value="EST24172.1"/>
    <property type="molecule type" value="Genomic_DNA"/>
</dbReference>
<name>V6JWJ4_STRRC</name>
<gene>
    <name evidence="2" type="ORF">M878_31300</name>
</gene>
<reference evidence="2 3" key="1">
    <citation type="journal article" date="2014" name="Genome Announc.">
        <title>Draft Genome Sequence of Streptomyces roseochromogenes subsp. oscitans DS 12.976, Producer of the Aminocoumarin Antibiotic Clorobiocin.</title>
        <authorList>
            <person name="Ruckert C."/>
            <person name="Kalinowski J."/>
            <person name="Heide L."/>
            <person name="Apel A.K."/>
        </authorList>
    </citation>
    <scope>NUCLEOTIDE SEQUENCE [LARGE SCALE GENOMIC DNA]</scope>
    <source>
        <strain evidence="2 3">DS 12.976</strain>
    </source>
</reference>
<evidence type="ECO:0000313" key="2">
    <source>
        <dbReference type="EMBL" id="EST24172.1"/>
    </source>
</evidence>
<sequence length="81" mass="9193">MHGYRAIWYHTADEIAIRTTATHRRTTGDRPTHRDRDFTGPDPTELPRLAEVAERWAPLTPQATYAHGLTALVEGLLTTRN</sequence>
<dbReference type="SUPFAM" id="SSF48498">
    <property type="entry name" value="Tetracyclin repressor-like, C-terminal domain"/>
    <property type="match status" value="1"/>
</dbReference>
<dbReference type="AlphaFoldDB" id="V6JWJ4"/>
<dbReference type="HOGENOM" id="CLU_2572478_0_0_11"/>